<dbReference type="EMBL" id="QRZC01000023">
    <property type="protein sequence ID" value="RGV39922.1"/>
    <property type="molecule type" value="Genomic_DNA"/>
</dbReference>
<organism evidence="2 3">
    <name type="scientific">Bacteroides uniformis</name>
    <dbReference type="NCBI Taxonomy" id="820"/>
    <lineage>
        <taxon>Bacteria</taxon>
        <taxon>Pseudomonadati</taxon>
        <taxon>Bacteroidota</taxon>
        <taxon>Bacteroidia</taxon>
        <taxon>Bacteroidales</taxon>
        <taxon>Bacteroidaceae</taxon>
        <taxon>Bacteroides</taxon>
    </lineage>
</organism>
<protein>
    <recommendedName>
        <fullName evidence="4">Porin</fullName>
    </recommendedName>
</protein>
<evidence type="ECO:0000256" key="1">
    <source>
        <dbReference type="SAM" id="SignalP"/>
    </source>
</evidence>
<evidence type="ECO:0000313" key="2">
    <source>
        <dbReference type="EMBL" id="RGV39922.1"/>
    </source>
</evidence>
<dbReference type="SUPFAM" id="SSF56935">
    <property type="entry name" value="Porins"/>
    <property type="match status" value="1"/>
</dbReference>
<dbReference type="AlphaFoldDB" id="A0A412XAQ1"/>
<dbReference type="Proteomes" id="UP000285343">
    <property type="component" value="Unassembled WGS sequence"/>
</dbReference>
<dbReference type="RefSeq" id="WP_117865881.1">
    <property type="nucleotide sequence ID" value="NZ_QRZC01000023.1"/>
</dbReference>
<accession>A0A412XAQ1</accession>
<gene>
    <name evidence="2" type="ORF">DWW14_15880</name>
</gene>
<evidence type="ECO:0000313" key="3">
    <source>
        <dbReference type="Proteomes" id="UP000285343"/>
    </source>
</evidence>
<evidence type="ECO:0008006" key="4">
    <source>
        <dbReference type="Google" id="ProtNLM"/>
    </source>
</evidence>
<name>A0A412XAQ1_BACUN</name>
<comment type="caution">
    <text evidence="2">The sequence shown here is derived from an EMBL/GenBank/DDBJ whole genome shotgun (WGS) entry which is preliminary data.</text>
</comment>
<feature type="signal peptide" evidence="1">
    <location>
        <begin position="1"/>
        <end position="22"/>
    </location>
</feature>
<reference evidence="2 3" key="1">
    <citation type="submission" date="2018-08" db="EMBL/GenBank/DDBJ databases">
        <title>A genome reference for cultivated species of the human gut microbiota.</title>
        <authorList>
            <person name="Zou Y."/>
            <person name="Xue W."/>
            <person name="Luo G."/>
        </authorList>
    </citation>
    <scope>NUCLEOTIDE SEQUENCE [LARGE SCALE GENOMIC DNA]</scope>
    <source>
        <strain evidence="2 3">AF14-42</strain>
    </source>
</reference>
<proteinExistence type="predicted"/>
<keyword evidence="1" id="KW-0732">Signal</keyword>
<dbReference type="Gene3D" id="2.40.160.10">
    <property type="entry name" value="Porin"/>
    <property type="match status" value="1"/>
</dbReference>
<sequence>MRKIVLFIISLFIGFEVCSAQKAEQTFPITGKPILTVFTNYKAGLGNVNNVSGFNLDRAFVGYEGFFAKGFSAKVVMNVETQSDDNGNTKFNGYLKNAQVDWRGYGFFVSVGLVNLKQFSEQENFWGHRYVFKSFQEEYGIAFCEDIGVVAGYEFSPVISADIALTNGEGRKFKNMDNHYKYGAGVTVKPIDGLIFRLYGDIYNIPKFLTDGDIIQKDQYSLATFVGYQNQYFSIGAEYNRVFNYKFDSKQDANGYSAYTTINITPKMHIYGRFDYFDTAGNMKYDNEGHAIICGFEYSPIKQIRISPNYQSWKSSKGKRENFLLLSVECKI</sequence>
<dbReference type="InterPro" id="IPR023614">
    <property type="entry name" value="Porin_dom_sf"/>
</dbReference>
<feature type="chain" id="PRO_5018991504" description="Porin" evidence="1">
    <location>
        <begin position="23"/>
        <end position="332"/>
    </location>
</feature>